<dbReference type="AlphaFoldDB" id="A0A4S8MI25"/>
<dbReference type="EMBL" id="ML179079">
    <property type="protein sequence ID" value="THV02212.1"/>
    <property type="molecule type" value="Genomic_DNA"/>
</dbReference>
<keyword evidence="2" id="KW-1185">Reference proteome</keyword>
<sequence>MTITITDNLLSQLRGFDTKQLVKISNILQVEKDIRSFYASIPSNVADSGIAKILRENIVFPGNDLINHIPAIEHSSPEGFQGDLYSILSLRRFWYGVVPVTSNNLNQPPATTPEKNENTHLLFIECRFLEISMSLSGDPGGIEVHLIIQYRGQKKKAYVADYDRGLPPDCEDGGHDAGGVLGLVNEVIKDIGLDGKVQPKEMVDWLIMNEFEGYKTRYFYPKTSCFELDRGDGRTLYDVVCGLEEGERSVNTVNMGPPSAYSMGSISSSRMWM</sequence>
<reference evidence="1 2" key="1">
    <citation type="journal article" date="2019" name="Nat. Ecol. Evol.">
        <title>Megaphylogeny resolves global patterns of mushroom evolution.</title>
        <authorList>
            <person name="Varga T."/>
            <person name="Krizsan K."/>
            <person name="Foldi C."/>
            <person name="Dima B."/>
            <person name="Sanchez-Garcia M."/>
            <person name="Sanchez-Ramirez S."/>
            <person name="Szollosi G.J."/>
            <person name="Szarkandi J.G."/>
            <person name="Papp V."/>
            <person name="Albert L."/>
            <person name="Andreopoulos W."/>
            <person name="Angelini C."/>
            <person name="Antonin V."/>
            <person name="Barry K.W."/>
            <person name="Bougher N.L."/>
            <person name="Buchanan P."/>
            <person name="Buyck B."/>
            <person name="Bense V."/>
            <person name="Catcheside P."/>
            <person name="Chovatia M."/>
            <person name="Cooper J."/>
            <person name="Damon W."/>
            <person name="Desjardin D."/>
            <person name="Finy P."/>
            <person name="Geml J."/>
            <person name="Haridas S."/>
            <person name="Hughes K."/>
            <person name="Justo A."/>
            <person name="Karasinski D."/>
            <person name="Kautmanova I."/>
            <person name="Kiss B."/>
            <person name="Kocsube S."/>
            <person name="Kotiranta H."/>
            <person name="LaButti K.M."/>
            <person name="Lechner B.E."/>
            <person name="Liimatainen K."/>
            <person name="Lipzen A."/>
            <person name="Lukacs Z."/>
            <person name="Mihaltcheva S."/>
            <person name="Morgado L.N."/>
            <person name="Niskanen T."/>
            <person name="Noordeloos M.E."/>
            <person name="Ohm R.A."/>
            <person name="Ortiz-Santana B."/>
            <person name="Ovrebo C."/>
            <person name="Racz N."/>
            <person name="Riley R."/>
            <person name="Savchenko A."/>
            <person name="Shiryaev A."/>
            <person name="Soop K."/>
            <person name="Spirin V."/>
            <person name="Szebenyi C."/>
            <person name="Tomsovsky M."/>
            <person name="Tulloss R.E."/>
            <person name="Uehling J."/>
            <person name="Grigoriev I.V."/>
            <person name="Vagvolgyi C."/>
            <person name="Papp T."/>
            <person name="Martin F.M."/>
            <person name="Miettinen O."/>
            <person name="Hibbett D.S."/>
            <person name="Nagy L.G."/>
        </authorList>
    </citation>
    <scope>NUCLEOTIDE SEQUENCE [LARGE SCALE GENOMIC DNA]</scope>
    <source>
        <strain evidence="1 2">CBS 962.96</strain>
    </source>
</reference>
<accession>A0A4S8MI25</accession>
<name>A0A4S8MI25_DENBC</name>
<dbReference type="Proteomes" id="UP000297245">
    <property type="component" value="Unassembled WGS sequence"/>
</dbReference>
<gene>
    <name evidence="1" type="ORF">K435DRAFT_963249</name>
</gene>
<proteinExistence type="predicted"/>
<protein>
    <submittedName>
        <fullName evidence="1">Uncharacterized protein</fullName>
    </submittedName>
</protein>
<organism evidence="1 2">
    <name type="scientific">Dendrothele bispora (strain CBS 962.96)</name>
    <dbReference type="NCBI Taxonomy" id="1314807"/>
    <lineage>
        <taxon>Eukaryota</taxon>
        <taxon>Fungi</taxon>
        <taxon>Dikarya</taxon>
        <taxon>Basidiomycota</taxon>
        <taxon>Agaricomycotina</taxon>
        <taxon>Agaricomycetes</taxon>
        <taxon>Agaricomycetidae</taxon>
        <taxon>Agaricales</taxon>
        <taxon>Agaricales incertae sedis</taxon>
        <taxon>Dendrothele</taxon>
    </lineage>
</organism>
<evidence type="ECO:0000313" key="1">
    <source>
        <dbReference type="EMBL" id="THV02212.1"/>
    </source>
</evidence>
<evidence type="ECO:0000313" key="2">
    <source>
        <dbReference type="Proteomes" id="UP000297245"/>
    </source>
</evidence>